<dbReference type="Pfam" id="PF00258">
    <property type="entry name" value="Flavodoxin_1"/>
    <property type="match status" value="1"/>
</dbReference>
<dbReference type="GO" id="GO:0010181">
    <property type="term" value="F:FMN binding"/>
    <property type="evidence" value="ECO:0007669"/>
    <property type="project" value="InterPro"/>
</dbReference>
<dbReference type="Gene3D" id="1.20.990.10">
    <property type="entry name" value="NADPH-cytochrome p450 Reductase, Chain A, domain 3"/>
    <property type="match status" value="1"/>
</dbReference>
<dbReference type="GO" id="GO:0046872">
    <property type="term" value="F:metal ion binding"/>
    <property type="evidence" value="ECO:0007669"/>
    <property type="project" value="UniProtKB-KW"/>
</dbReference>
<dbReference type="GeneID" id="27317021"/>
<feature type="domain" description="Flavodoxin-like" evidence="11">
    <location>
        <begin position="579"/>
        <end position="729"/>
    </location>
</feature>
<gene>
    <name evidence="13" type="ORF">PV09_09048</name>
</gene>
<feature type="region of interest" description="Disordered" evidence="10">
    <location>
        <begin position="1"/>
        <end position="21"/>
    </location>
</feature>
<evidence type="ECO:0000256" key="6">
    <source>
        <dbReference type="ARBA" id="ARBA00022723"/>
    </source>
</evidence>
<dbReference type="VEuPathDB" id="FungiDB:PV09_09048"/>
<dbReference type="InterPro" id="IPR036119">
    <property type="entry name" value="NOS_N_sf"/>
</dbReference>
<dbReference type="STRING" id="253628.A0A0D1XAN5"/>
<dbReference type="InterPro" id="IPR044943">
    <property type="entry name" value="NOS_dom_1"/>
</dbReference>
<keyword evidence="5" id="KW-0285">Flavoprotein</keyword>
<organism evidence="13 14">
    <name type="scientific">Verruconis gallopava</name>
    <dbReference type="NCBI Taxonomy" id="253628"/>
    <lineage>
        <taxon>Eukaryota</taxon>
        <taxon>Fungi</taxon>
        <taxon>Dikarya</taxon>
        <taxon>Ascomycota</taxon>
        <taxon>Pezizomycotina</taxon>
        <taxon>Dothideomycetes</taxon>
        <taxon>Pleosporomycetidae</taxon>
        <taxon>Venturiales</taxon>
        <taxon>Sympoventuriaceae</taxon>
        <taxon>Verruconis</taxon>
    </lineage>
</organism>
<dbReference type="PANTHER" id="PTHR43410">
    <property type="entry name" value="NITRIC OXIDE SYNTHASE OXYGENASE"/>
    <property type="match status" value="1"/>
</dbReference>
<keyword evidence="4" id="KW-0349">Heme</keyword>
<dbReference type="InterPro" id="IPR023173">
    <property type="entry name" value="NADPH_Cyt_P450_Rdtase_alpha"/>
</dbReference>
<dbReference type="InterPro" id="IPR044940">
    <property type="entry name" value="NOS_dom_2"/>
</dbReference>
<keyword evidence="6" id="KW-0479">Metal-binding</keyword>
<dbReference type="InterPro" id="IPR017938">
    <property type="entry name" value="Riboflavin_synthase-like_b-brl"/>
</dbReference>
<accession>A0A0D1XAN5</accession>
<dbReference type="InterPro" id="IPR050607">
    <property type="entry name" value="NOS"/>
</dbReference>
<evidence type="ECO:0000259" key="11">
    <source>
        <dbReference type="PROSITE" id="PS50902"/>
    </source>
</evidence>
<dbReference type="InterPro" id="IPR044944">
    <property type="entry name" value="NOS_dom_3"/>
</dbReference>
<comment type="cofactor">
    <cofactor evidence="1">
        <name>FMN</name>
        <dbReference type="ChEBI" id="CHEBI:58210"/>
    </cofactor>
</comment>
<dbReference type="GO" id="GO:0006809">
    <property type="term" value="P:nitric oxide biosynthetic process"/>
    <property type="evidence" value="ECO:0007669"/>
    <property type="project" value="InterPro"/>
</dbReference>
<comment type="similarity">
    <text evidence="2">Belongs to the NOS family.</text>
</comment>
<dbReference type="InParanoid" id="A0A0D1XAN5"/>
<dbReference type="PANTHER" id="PTHR43410:SF1">
    <property type="entry name" value="NITRIC OXIDE SYNTHASE"/>
    <property type="match status" value="1"/>
</dbReference>
<keyword evidence="9" id="KW-0408">Iron</keyword>
<name>A0A0D1XAN5_9PEZI</name>
<dbReference type="Gene3D" id="2.40.30.10">
    <property type="entry name" value="Translation factors"/>
    <property type="match status" value="1"/>
</dbReference>
<feature type="domain" description="FAD-binding FR-type" evidence="12">
    <location>
        <begin position="756"/>
        <end position="964"/>
    </location>
</feature>
<evidence type="ECO:0000256" key="9">
    <source>
        <dbReference type="ARBA" id="ARBA00023004"/>
    </source>
</evidence>
<dbReference type="Gene3D" id="3.90.440.10">
    <property type="entry name" value="Nitric Oxide Synthase,Heme Domain,Chain A domain 2"/>
    <property type="match status" value="1"/>
</dbReference>
<evidence type="ECO:0000256" key="7">
    <source>
        <dbReference type="ARBA" id="ARBA00022860"/>
    </source>
</evidence>
<dbReference type="OrthoDB" id="1856718at2759"/>
<dbReference type="EMBL" id="KN847580">
    <property type="protein sequence ID" value="KIV99280.1"/>
    <property type="molecule type" value="Genomic_DNA"/>
</dbReference>
<dbReference type="Gene3D" id="3.90.340.10">
    <property type="entry name" value="Nitric Oxide Synthase, Chain A, domain 1"/>
    <property type="match status" value="1"/>
</dbReference>
<reference evidence="13 14" key="1">
    <citation type="submission" date="2015-01" db="EMBL/GenBank/DDBJ databases">
        <title>The Genome Sequence of Ochroconis gallopava CBS43764.</title>
        <authorList>
            <consortium name="The Broad Institute Genomics Platform"/>
            <person name="Cuomo C."/>
            <person name="de Hoog S."/>
            <person name="Gorbushina A."/>
            <person name="Stielow B."/>
            <person name="Teixiera M."/>
            <person name="Abouelleil A."/>
            <person name="Chapman S.B."/>
            <person name="Priest M."/>
            <person name="Young S.K."/>
            <person name="Wortman J."/>
            <person name="Nusbaum C."/>
            <person name="Birren B."/>
        </authorList>
    </citation>
    <scope>NUCLEOTIDE SEQUENCE [LARGE SCALE GENOMIC DNA]</scope>
    <source>
        <strain evidence="13 14">CBS 43764</strain>
    </source>
</reference>
<dbReference type="Pfam" id="PF02898">
    <property type="entry name" value="NO_synthase"/>
    <property type="match status" value="1"/>
</dbReference>
<evidence type="ECO:0000256" key="5">
    <source>
        <dbReference type="ARBA" id="ARBA00022643"/>
    </source>
</evidence>
<evidence type="ECO:0000256" key="3">
    <source>
        <dbReference type="ARBA" id="ARBA00012989"/>
    </source>
</evidence>
<dbReference type="InterPro" id="IPR039261">
    <property type="entry name" value="FNR_nucleotide-bd"/>
</dbReference>
<sequence>MAVDYLDALNPTASTPSQCPAGFQTSAMIQLTNDESLNAFDSSGEETGGGSETSSLTSSKTSVGFGLTEVDSRSETDRDLKLSDHYVAEAMDGDGGRPPCLAGIKIYAKAQQEFERIRQAHRTLAPTGCTPQFCQSGRMTRTNETRVGRDRPLAEIQQEATDFLRECRDHGVIESDEHLQKRIDEALAQILDSSIVTTVTDVNGNQRIDLAGGTWHQTTEELEYGLRAAWRNSRRCIMRSEHQSLTLYDFRNVHSSHDMARAILDSMVEAFNRGHILPSAFIFPARLPGKRGPMVWNHQILAFAGYRMPDGSVLGDPANEEITNAIIKFGWKPPVNKSRWDLLPLVVMAENDKPCMMEIPLELQRTVRITHPRYQREFKELDLRWVLAPALSRLGFDIGGNQYTASPFIGWFMDAEIGIRNLADTFRYNSLPAIVQALSLSDDPSTPLDELPEYKRLVALSRAQAELNFAVYYSYMNEQVTMTDSLTSSMEYQNYDEEYKERTGFSLPADPYWIAPPQGSIISLWHRGGLPNYQPKPLICKHVQDPVKAWTRESPDFERSCDKTSSSISSSPSVSRPTIQIFFCSAGVSARKMATKLHATMRKRVCGITGSFDVRSEQPLNKLDLAATGEEDIIFIISSTTGRGAIPPNAQRFIERYQSAERMTSPPRFSCFGNGDSTYGDTYNASAKVVQELMVKLGCRSLFDDYFSGDTAVRNPDWESFNRWTDAIDHLVFGAPKPTKASSSPIESKRKNMLMADMPTAMLVRKEKRHPRGLTHISLNIGDLKCHEIDHIKILPPNPEGKVAEVLDALHLKATDTLPWHRETARDFFSKYVDLDEPFKTLSWCPGFDRMSSEQQELLRRAKARDVLTDGQMRRLIMDAIVESICKDMSSITPRLYSVASCPEHFRTDKVLEGGKGNVVDIMVKVNPGGRFSDTFLQQARLGDTMRFSLASPDVGKLIRAHEPSAPLIAVSTGSGIGPVRAILQRRFVDSSRASGEFGRLGTSGALSREPKRIEHAPVSEHRSGRSSAHRRRNSLGGESRLPGTGRRARLDARSARGSISLFAGFKDVDSELIEHLVQPAARAGLLDIVELTPSNPEKKRVQDRMLLPETRSRLAEKLKDPSCVVFVCANEVAAEGVFANLSLIAGEDVKRLLGDRYVEEVFRD</sequence>
<feature type="compositionally biased region" description="Basic and acidic residues" evidence="10">
    <location>
        <begin position="1009"/>
        <end position="1024"/>
    </location>
</feature>
<dbReference type="GO" id="GO:0004517">
    <property type="term" value="F:nitric-oxide synthase activity"/>
    <property type="evidence" value="ECO:0007669"/>
    <property type="project" value="UniProtKB-EC"/>
</dbReference>
<evidence type="ECO:0000259" key="12">
    <source>
        <dbReference type="PROSITE" id="PS51384"/>
    </source>
</evidence>
<keyword evidence="5" id="KW-0288">FMN</keyword>
<feature type="region of interest" description="Disordered" evidence="10">
    <location>
        <begin position="995"/>
        <end position="1050"/>
    </location>
</feature>
<protein>
    <recommendedName>
        <fullName evidence="3">nitric-oxide synthase (NADPH)</fullName>
        <ecNumber evidence="3">1.14.13.39</ecNumber>
    </recommendedName>
</protein>
<feature type="compositionally biased region" description="Polar residues" evidence="10">
    <location>
        <begin position="11"/>
        <end position="21"/>
    </location>
</feature>
<dbReference type="HOGENOM" id="CLU_001570_16_1_1"/>
<dbReference type="InterPro" id="IPR004030">
    <property type="entry name" value="NOS_N"/>
</dbReference>
<keyword evidence="8" id="KW-0560">Oxidoreductase</keyword>
<proteinExistence type="inferred from homology"/>
<keyword evidence="14" id="KW-1185">Reference proteome</keyword>
<dbReference type="SUPFAM" id="SSF63380">
    <property type="entry name" value="Riboflavin synthase domain-like"/>
    <property type="match status" value="1"/>
</dbReference>
<evidence type="ECO:0000256" key="1">
    <source>
        <dbReference type="ARBA" id="ARBA00001917"/>
    </source>
</evidence>
<feature type="region of interest" description="Disordered" evidence="10">
    <location>
        <begin position="38"/>
        <end position="76"/>
    </location>
</feature>
<dbReference type="Gene3D" id="3.40.50.80">
    <property type="entry name" value="Nucleotide-binding domain of ferredoxin-NADP reductase (FNR) module"/>
    <property type="match status" value="1"/>
</dbReference>
<evidence type="ECO:0000313" key="13">
    <source>
        <dbReference type="EMBL" id="KIV99280.1"/>
    </source>
</evidence>
<dbReference type="InterPro" id="IPR008254">
    <property type="entry name" value="Flavodoxin/NO_synth"/>
</dbReference>
<evidence type="ECO:0000256" key="10">
    <source>
        <dbReference type="SAM" id="MobiDB-lite"/>
    </source>
</evidence>
<dbReference type="Proteomes" id="UP000053259">
    <property type="component" value="Unassembled WGS sequence"/>
</dbReference>
<dbReference type="PROSITE" id="PS51384">
    <property type="entry name" value="FAD_FR"/>
    <property type="match status" value="1"/>
</dbReference>
<dbReference type="SUPFAM" id="SSF52218">
    <property type="entry name" value="Flavoproteins"/>
    <property type="match status" value="1"/>
</dbReference>
<dbReference type="GO" id="GO:0005516">
    <property type="term" value="F:calmodulin binding"/>
    <property type="evidence" value="ECO:0007669"/>
    <property type="project" value="UniProtKB-KW"/>
</dbReference>
<dbReference type="SUPFAM" id="SSF52343">
    <property type="entry name" value="Ferredoxin reductase-like, C-terminal NADP-linked domain"/>
    <property type="match status" value="1"/>
</dbReference>
<dbReference type="InterPro" id="IPR029039">
    <property type="entry name" value="Flavoprotein-like_sf"/>
</dbReference>
<dbReference type="SUPFAM" id="SSF56512">
    <property type="entry name" value="Nitric oxide (NO) synthase oxygenase domain"/>
    <property type="match status" value="1"/>
</dbReference>
<feature type="compositionally biased region" description="Low complexity" evidence="10">
    <location>
        <begin position="52"/>
        <end position="62"/>
    </location>
</feature>
<dbReference type="EC" id="1.14.13.39" evidence="3"/>
<dbReference type="InterPro" id="IPR017927">
    <property type="entry name" value="FAD-bd_FR_type"/>
</dbReference>
<evidence type="ECO:0000256" key="4">
    <source>
        <dbReference type="ARBA" id="ARBA00022617"/>
    </source>
</evidence>
<evidence type="ECO:0000256" key="2">
    <source>
        <dbReference type="ARBA" id="ARBA00006267"/>
    </source>
</evidence>
<dbReference type="PROSITE" id="PS50902">
    <property type="entry name" value="FLAVODOXIN_LIKE"/>
    <property type="match status" value="1"/>
</dbReference>
<evidence type="ECO:0000256" key="8">
    <source>
        <dbReference type="ARBA" id="ARBA00023002"/>
    </source>
</evidence>
<dbReference type="Gene3D" id="3.90.1230.10">
    <property type="entry name" value="Nitric Oxide Synthase, Chain A, domain 3"/>
    <property type="match status" value="1"/>
</dbReference>
<dbReference type="RefSeq" id="XP_016209150.1">
    <property type="nucleotide sequence ID" value="XM_016363039.1"/>
</dbReference>
<dbReference type="Gene3D" id="3.40.50.360">
    <property type="match status" value="1"/>
</dbReference>
<evidence type="ECO:0000313" key="14">
    <source>
        <dbReference type="Proteomes" id="UP000053259"/>
    </source>
</evidence>
<keyword evidence="7" id="KW-0112">Calmodulin-binding</keyword>
<dbReference type="AlphaFoldDB" id="A0A0D1XAN5"/>